<feature type="region of interest" description="Disordered" evidence="5">
    <location>
        <begin position="1"/>
        <end position="35"/>
    </location>
</feature>
<evidence type="ECO:0000313" key="7">
    <source>
        <dbReference type="Ensembl" id="ENSECRP00000028961.1"/>
    </source>
</evidence>
<dbReference type="GO" id="GO:0045944">
    <property type="term" value="P:positive regulation of transcription by RNA polymerase II"/>
    <property type="evidence" value="ECO:0007669"/>
    <property type="project" value="TreeGrafter"/>
</dbReference>
<dbReference type="Pfam" id="PF13639">
    <property type="entry name" value="zf-RING_2"/>
    <property type="match status" value="1"/>
</dbReference>
<dbReference type="Gene3D" id="3.30.40.10">
    <property type="entry name" value="Zinc/RING finger domain, C3HC4 (zinc finger)"/>
    <property type="match status" value="1"/>
</dbReference>
<reference evidence="7" key="1">
    <citation type="submission" date="2021-06" db="EMBL/GenBank/DDBJ databases">
        <authorList>
            <consortium name="Wellcome Sanger Institute Data Sharing"/>
        </authorList>
    </citation>
    <scope>NUCLEOTIDE SEQUENCE [LARGE SCALE GENOMIC DNA]</scope>
</reference>
<protein>
    <submittedName>
        <fullName evidence="7">Ring finger protein 4</fullName>
    </submittedName>
</protein>
<dbReference type="CTD" id="6047"/>
<evidence type="ECO:0000256" key="3">
    <source>
        <dbReference type="ARBA" id="ARBA00022833"/>
    </source>
</evidence>
<feature type="compositionally biased region" description="Basic residues" evidence="5">
    <location>
        <begin position="1"/>
        <end position="10"/>
    </location>
</feature>
<accession>A0A8C4XFV4</accession>
<feature type="domain" description="RING-type" evidence="6">
    <location>
        <begin position="131"/>
        <end position="176"/>
    </location>
</feature>
<dbReference type="SMART" id="SM00184">
    <property type="entry name" value="RING"/>
    <property type="match status" value="1"/>
</dbReference>
<feature type="compositionally biased region" description="Basic residues" evidence="5">
    <location>
        <begin position="18"/>
        <end position="28"/>
    </location>
</feature>
<keyword evidence="2 4" id="KW-0863">Zinc-finger</keyword>
<sequence>MSTTQRKRHSGTSSNSRRTSKRRRHRYTSSRMENETVQVLDNSMLDSAEVVDLTRDASEPVVVDLTNNDSVVIVDEGPRSRRSGGSESYVVSSDEEETAAEEVYMADRPRLEFPPPTYSSTSRATPGNIICPICMDSHTEIIQSGRLLVSTKCGHLFCSQCLRDAIKQAHTCPTCRMKLNHKQYHPIYI</sequence>
<dbReference type="InterPro" id="IPR013083">
    <property type="entry name" value="Znf_RING/FYVE/PHD"/>
</dbReference>
<dbReference type="Ensembl" id="ENSECRT00000029574.1">
    <property type="protein sequence ID" value="ENSECRP00000028961.1"/>
    <property type="gene ID" value="ENSECRG00000019626.1"/>
</dbReference>
<dbReference type="CDD" id="cd16533">
    <property type="entry name" value="RING-HC_RNF4"/>
    <property type="match status" value="1"/>
</dbReference>
<dbReference type="InterPro" id="IPR047134">
    <property type="entry name" value="RNF4"/>
</dbReference>
<dbReference type="PROSITE" id="PS00518">
    <property type="entry name" value="ZF_RING_1"/>
    <property type="match status" value="1"/>
</dbReference>
<keyword evidence="1" id="KW-0479">Metal-binding</keyword>
<dbReference type="GeneID" id="114651718"/>
<organism evidence="7 8">
    <name type="scientific">Erpetoichthys calabaricus</name>
    <name type="common">Rope fish</name>
    <name type="synonym">Calamoichthys calabaricus</name>
    <dbReference type="NCBI Taxonomy" id="27687"/>
    <lineage>
        <taxon>Eukaryota</taxon>
        <taxon>Metazoa</taxon>
        <taxon>Chordata</taxon>
        <taxon>Craniata</taxon>
        <taxon>Vertebrata</taxon>
        <taxon>Euteleostomi</taxon>
        <taxon>Actinopterygii</taxon>
        <taxon>Polypteriformes</taxon>
        <taxon>Polypteridae</taxon>
        <taxon>Erpetoichthys</taxon>
    </lineage>
</organism>
<feature type="region of interest" description="Disordered" evidence="5">
    <location>
        <begin position="76"/>
        <end position="97"/>
    </location>
</feature>
<gene>
    <name evidence="7" type="primary">RNF4</name>
    <name evidence="7" type="synonym">rnf4</name>
</gene>
<evidence type="ECO:0000313" key="8">
    <source>
        <dbReference type="Proteomes" id="UP000694620"/>
    </source>
</evidence>
<keyword evidence="3" id="KW-0862">Zinc</keyword>
<keyword evidence="8" id="KW-1185">Reference proteome</keyword>
<dbReference type="AlphaFoldDB" id="A0A8C4XFV4"/>
<name>A0A8C4XFV4_ERPCA</name>
<evidence type="ECO:0000256" key="1">
    <source>
        <dbReference type="ARBA" id="ARBA00022723"/>
    </source>
</evidence>
<feature type="compositionally biased region" description="Low complexity" evidence="5">
    <location>
        <begin position="83"/>
        <end position="92"/>
    </location>
</feature>
<dbReference type="InterPro" id="IPR043295">
    <property type="entry name" value="RING-HC_RNF4"/>
</dbReference>
<dbReference type="Proteomes" id="UP000694620">
    <property type="component" value="Chromosome 5"/>
</dbReference>
<proteinExistence type="predicted"/>
<evidence type="ECO:0000256" key="4">
    <source>
        <dbReference type="PROSITE-ProRule" id="PRU00175"/>
    </source>
</evidence>
<dbReference type="GO" id="GO:0008270">
    <property type="term" value="F:zinc ion binding"/>
    <property type="evidence" value="ECO:0007669"/>
    <property type="project" value="UniProtKB-KW"/>
</dbReference>
<evidence type="ECO:0000259" key="6">
    <source>
        <dbReference type="PROSITE" id="PS50089"/>
    </source>
</evidence>
<dbReference type="InterPro" id="IPR017907">
    <property type="entry name" value="Znf_RING_CS"/>
</dbReference>
<dbReference type="SUPFAM" id="SSF57850">
    <property type="entry name" value="RING/U-box"/>
    <property type="match status" value="1"/>
</dbReference>
<evidence type="ECO:0000256" key="2">
    <source>
        <dbReference type="ARBA" id="ARBA00022771"/>
    </source>
</evidence>
<dbReference type="PANTHER" id="PTHR23041">
    <property type="entry name" value="RING FINGER DOMAIN-CONTAINING"/>
    <property type="match status" value="1"/>
</dbReference>
<dbReference type="PROSITE" id="PS50089">
    <property type="entry name" value="ZF_RING_2"/>
    <property type="match status" value="1"/>
</dbReference>
<reference evidence="7" key="3">
    <citation type="submission" date="2025-09" db="UniProtKB">
        <authorList>
            <consortium name="Ensembl"/>
        </authorList>
    </citation>
    <scope>IDENTIFICATION</scope>
</reference>
<dbReference type="InterPro" id="IPR001841">
    <property type="entry name" value="Znf_RING"/>
</dbReference>
<dbReference type="GeneTree" id="ENSGT00390000010318"/>
<reference evidence="7" key="2">
    <citation type="submission" date="2025-08" db="UniProtKB">
        <authorList>
            <consortium name="Ensembl"/>
        </authorList>
    </citation>
    <scope>IDENTIFICATION</scope>
</reference>
<evidence type="ECO:0000256" key="5">
    <source>
        <dbReference type="SAM" id="MobiDB-lite"/>
    </source>
</evidence>
<dbReference type="PANTHER" id="PTHR23041:SF78">
    <property type="entry name" value="E3 UBIQUITIN-PROTEIN LIGASE RNF4"/>
    <property type="match status" value="1"/>
</dbReference>
<dbReference type="RefSeq" id="XP_028657463.1">
    <property type="nucleotide sequence ID" value="XM_028801630.2"/>
</dbReference>